<dbReference type="InterPro" id="IPR018490">
    <property type="entry name" value="cNMP-bd_dom_sf"/>
</dbReference>
<dbReference type="CDD" id="cd00038">
    <property type="entry name" value="CAP_ED"/>
    <property type="match status" value="1"/>
</dbReference>
<sequence>MKFRFCGGLEPPDWVQAEVALVGHLLPDEISRLCDAIARNLRSPKERVAAISLQSDLSSHARGIEAVTAWLQFVLTHAAKYYVTDMELLPELEQLGLGRAPAEAIRSSFLEHRHDLRRQLRAEKFTFPHVSKLSWRLPTRENDLHGVQSVMVKALLQSRDVQALPSKPTTHIDEDDETLRAEQTTTKLGSRFHLRKLFLRHVELTESELEFVIKYLIHETTVQEQMWWRALTAYERLELVGQFTLHHVPRGEEHNLWFASIETTKDCILLYGKAEAKPIDRESTPVVNFLEGSVFGNLTLPYRLRTQLKKFQSTQPIEATHAPTSAAVFRRLKRETAFRDSIEKYSRVVVYGPADYFILTSTAVAGTTLKAVERVEQDNWLKSYGLDRFAGCIRRATFEPGAVLVREGEMASAVLIVIQGECRASVEIANRTTRPKSSDESSKSHRKEPTLAQEVLMHQHRFEVESTQLAIATLGANSVIGDVSIMLNIPEPTTVQAITPVVALSLSHEYLLHELEVKDQPTSASFEQLKLVAFDTLKFTLDRIQVEAEVEQCDQTLKILDLERVIAANEEGKVVARLTICGI</sequence>
<dbReference type="AlphaFoldDB" id="A0AAV2YR80"/>
<protein>
    <recommendedName>
        <fullName evidence="2">Cyclic nucleotide-binding domain-containing protein</fullName>
    </recommendedName>
</protein>
<comment type="caution">
    <text evidence="3">The sequence shown here is derived from an EMBL/GenBank/DDBJ whole genome shotgun (WGS) entry which is preliminary data.</text>
</comment>
<dbReference type="PANTHER" id="PTHR16231:SF4">
    <property type="entry name" value="COMM DOMAIN-CONTAINING PROTEIN 4"/>
    <property type="match status" value="1"/>
</dbReference>
<reference evidence="3" key="2">
    <citation type="journal article" date="2023" name="Microbiol Resour">
        <title>Decontamination and Annotation of the Draft Genome Sequence of the Oomycete Lagenidium giganteum ARSEF 373.</title>
        <authorList>
            <person name="Morgan W.R."/>
            <person name="Tartar A."/>
        </authorList>
    </citation>
    <scope>NUCLEOTIDE SEQUENCE</scope>
    <source>
        <strain evidence="3">ARSEF 373</strain>
    </source>
</reference>
<organism evidence="3 4">
    <name type="scientific">Lagenidium giganteum</name>
    <dbReference type="NCBI Taxonomy" id="4803"/>
    <lineage>
        <taxon>Eukaryota</taxon>
        <taxon>Sar</taxon>
        <taxon>Stramenopiles</taxon>
        <taxon>Oomycota</taxon>
        <taxon>Peronosporomycetes</taxon>
        <taxon>Pythiales</taxon>
        <taxon>Pythiaceae</taxon>
    </lineage>
</organism>
<name>A0AAV2YR80_9STRA</name>
<reference evidence="3" key="1">
    <citation type="submission" date="2022-11" db="EMBL/GenBank/DDBJ databases">
        <authorList>
            <person name="Morgan W.R."/>
            <person name="Tartar A."/>
        </authorList>
    </citation>
    <scope>NUCLEOTIDE SEQUENCE</scope>
    <source>
        <strain evidence="3">ARSEF 373</strain>
    </source>
</reference>
<evidence type="ECO:0000313" key="4">
    <source>
        <dbReference type="Proteomes" id="UP001146120"/>
    </source>
</evidence>
<accession>A0AAV2YR80</accession>
<dbReference type="EMBL" id="DAKRPA010000165">
    <property type="protein sequence ID" value="DAZ96505.1"/>
    <property type="molecule type" value="Genomic_DNA"/>
</dbReference>
<dbReference type="PANTHER" id="PTHR16231">
    <property type="entry name" value="COMM DOMAIN-CONTAINING PROTEIN 4-8 FAMILY MEMBER"/>
    <property type="match status" value="1"/>
</dbReference>
<proteinExistence type="predicted"/>
<dbReference type="Gene3D" id="2.60.120.10">
    <property type="entry name" value="Jelly Rolls"/>
    <property type="match status" value="1"/>
</dbReference>
<dbReference type="InterPro" id="IPR014710">
    <property type="entry name" value="RmlC-like_jellyroll"/>
</dbReference>
<feature type="compositionally biased region" description="Basic and acidic residues" evidence="1">
    <location>
        <begin position="436"/>
        <end position="448"/>
    </location>
</feature>
<dbReference type="SUPFAM" id="SSF51206">
    <property type="entry name" value="cAMP-binding domain-like"/>
    <property type="match status" value="1"/>
</dbReference>
<dbReference type="PROSITE" id="PS00888">
    <property type="entry name" value="CNMP_BINDING_1"/>
    <property type="match status" value="1"/>
</dbReference>
<dbReference type="InterPro" id="IPR047155">
    <property type="entry name" value="COMMD4/6/7/8"/>
</dbReference>
<dbReference type="PROSITE" id="PS50042">
    <property type="entry name" value="CNMP_BINDING_3"/>
    <property type="match status" value="1"/>
</dbReference>
<dbReference type="Pfam" id="PF21672">
    <property type="entry name" value="COMM_HN"/>
    <property type="match status" value="1"/>
</dbReference>
<gene>
    <name evidence="3" type="ORF">N0F65_008056</name>
</gene>
<feature type="domain" description="Cyclic nucleotide-binding" evidence="2">
    <location>
        <begin position="381"/>
        <end position="509"/>
    </location>
</feature>
<feature type="region of interest" description="Disordered" evidence="1">
    <location>
        <begin position="429"/>
        <end position="448"/>
    </location>
</feature>
<evidence type="ECO:0000259" key="2">
    <source>
        <dbReference type="PROSITE" id="PS50042"/>
    </source>
</evidence>
<dbReference type="Proteomes" id="UP001146120">
    <property type="component" value="Unassembled WGS sequence"/>
</dbReference>
<evidence type="ECO:0000313" key="3">
    <source>
        <dbReference type="EMBL" id="DAZ96505.1"/>
    </source>
</evidence>
<dbReference type="InterPro" id="IPR018488">
    <property type="entry name" value="cNMP-bd_CS"/>
</dbReference>
<evidence type="ECO:0000256" key="1">
    <source>
        <dbReference type="SAM" id="MobiDB-lite"/>
    </source>
</evidence>
<dbReference type="InterPro" id="IPR000595">
    <property type="entry name" value="cNMP-bd_dom"/>
</dbReference>
<keyword evidence="4" id="KW-1185">Reference proteome</keyword>